<dbReference type="STRING" id="418495.SAMN05216215_1001315"/>
<evidence type="ECO:0000313" key="2">
    <source>
        <dbReference type="EMBL" id="SDW15572.1"/>
    </source>
</evidence>
<dbReference type="RefSeq" id="WP_093260409.1">
    <property type="nucleotide sequence ID" value="NZ_FNOK01000001.1"/>
</dbReference>
<feature type="signal peptide" evidence="1">
    <location>
        <begin position="1"/>
        <end position="27"/>
    </location>
</feature>
<proteinExistence type="predicted"/>
<feature type="chain" id="PRO_5011770816" evidence="1">
    <location>
        <begin position="28"/>
        <end position="75"/>
    </location>
</feature>
<evidence type="ECO:0000313" key="3">
    <source>
        <dbReference type="Proteomes" id="UP000199529"/>
    </source>
</evidence>
<gene>
    <name evidence="2" type="ORF">SAMN05216215_1001315</name>
</gene>
<protein>
    <submittedName>
        <fullName evidence="2">Uncharacterized protein</fullName>
    </submittedName>
</protein>
<dbReference type="AlphaFoldDB" id="A0A1H2R7Z4"/>
<dbReference type="EMBL" id="FNOK01000001">
    <property type="protein sequence ID" value="SDW15572.1"/>
    <property type="molecule type" value="Genomic_DNA"/>
</dbReference>
<organism evidence="2 3">
    <name type="scientific">Saccharopolyspora shandongensis</name>
    <dbReference type="NCBI Taxonomy" id="418495"/>
    <lineage>
        <taxon>Bacteria</taxon>
        <taxon>Bacillati</taxon>
        <taxon>Actinomycetota</taxon>
        <taxon>Actinomycetes</taxon>
        <taxon>Pseudonocardiales</taxon>
        <taxon>Pseudonocardiaceae</taxon>
        <taxon>Saccharopolyspora</taxon>
    </lineage>
</organism>
<accession>A0A1H2R7Z4</accession>
<keyword evidence="1" id="KW-0732">Signal</keyword>
<evidence type="ECO:0000256" key="1">
    <source>
        <dbReference type="SAM" id="SignalP"/>
    </source>
</evidence>
<reference evidence="3" key="1">
    <citation type="submission" date="2016-10" db="EMBL/GenBank/DDBJ databases">
        <authorList>
            <person name="Varghese N."/>
            <person name="Submissions S."/>
        </authorList>
    </citation>
    <scope>NUCLEOTIDE SEQUENCE [LARGE SCALE GENOMIC DNA]</scope>
    <source>
        <strain evidence="3">CGMCC 4.3530</strain>
    </source>
</reference>
<dbReference type="Proteomes" id="UP000199529">
    <property type="component" value="Unassembled WGS sequence"/>
</dbReference>
<dbReference type="OrthoDB" id="9936171at2"/>
<name>A0A1H2R7Z4_9PSEU</name>
<keyword evidence="3" id="KW-1185">Reference proteome</keyword>
<sequence length="75" mass="7440">MRIFGRTAGFAAMSGVLLATAAGTAHAGSGSTGHSDANGLALVQFSNNGDSLIEVDRTLNFNSGDGSAGTDADHE</sequence>